<dbReference type="AlphaFoldDB" id="L2GMP4"/>
<evidence type="ECO:0000256" key="2">
    <source>
        <dbReference type="SAM" id="SignalP"/>
    </source>
</evidence>
<dbReference type="EMBL" id="JH370138">
    <property type="protein sequence ID" value="ELA41770.1"/>
    <property type="molecule type" value="Genomic_DNA"/>
</dbReference>
<feature type="region of interest" description="Disordered" evidence="1">
    <location>
        <begin position="269"/>
        <end position="290"/>
    </location>
</feature>
<evidence type="ECO:0000256" key="1">
    <source>
        <dbReference type="SAM" id="MobiDB-lite"/>
    </source>
</evidence>
<organism evidence="3 4">
    <name type="scientific">Vittaforma corneae (strain ATCC 50505)</name>
    <name type="common">Microsporidian parasite</name>
    <name type="synonym">Nosema corneum</name>
    <dbReference type="NCBI Taxonomy" id="993615"/>
    <lineage>
        <taxon>Eukaryota</taxon>
        <taxon>Fungi</taxon>
        <taxon>Fungi incertae sedis</taxon>
        <taxon>Microsporidia</taxon>
        <taxon>Nosematidae</taxon>
        <taxon>Vittaforma</taxon>
    </lineage>
</organism>
<name>L2GMP4_VITCO</name>
<evidence type="ECO:0000313" key="3">
    <source>
        <dbReference type="EMBL" id="ELA41770.1"/>
    </source>
</evidence>
<proteinExistence type="predicted"/>
<dbReference type="GeneID" id="19881833"/>
<dbReference type="Proteomes" id="UP000011082">
    <property type="component" value="Unassembled WGS sequence"/>
</dbReference>
<gene>
    <name evidence="3" type="ORF">VICG_01122</name>
</gene>
<keyword evidence="4" id="KW-1185">Reference proteome</keyword>
<dbReference type="RefSeq" id="XP_007604568.1">
    <property type="nucleotide sequence ID" value="XM_007604506.1"/>
</dbReference>
<accession>L2GMP4</accession>
<protein>
    <submittedName>
        <fullName evidence="3">Uncharacterized protein</fullName>
    </submittedName>
</protein>
<reference evidence="4" key="1">
    <citation type="submission" date="2011-05" db="EMBL/GenBank/DDBJ databases">
        <title>The genome sequence of Vittaforma corneae strain ATCC 50505.</title>
        <authorList>
            <consortium name="The Broad Institute Genome Sequencing Platform"/>
            <person name="Cuomo C."/>
            <person name="Didier E."/>
            <person name="Bowers L."/>
            <person name="Young S.K."/>
            <person name="Zeng Q."/>
            <person name="Gargeya S."/>
            <person name="Fitzgerald M."/>
            <person name="Haas B."/>
            <person name="Abouelleil A."/>
            <person name="Alvarado L."/>
            <person name="Arachchi H.M."/>
            <person name="Berlin A."/>
            <person name="Chapman S.B."/>
            <person name="Gearin G."/>
            <person name="Goldberg J."/>
            <person name="Griggs A."/>
            <person name="Gujja S."/>
            <person name="Hansen M."/>
            <person name="Heiman D."/>
            <person name="Howarth C."/>
            <person name="Larimer J."/>
            <person name="Lui A."/>
            <person name="MacDonald P.J.P."/>
            <person name="McCowen C."/>
            <person name="Montmayeur A."/>
            <person name="Murphy C."/>
            <person name="Neiman D."/>
            <person name="Pearson M."/>
            <person name="Priest M."/>
            <person name="Roberts A."/>
            <person name="Saif S."/>
            <person name="Shea T."/>
            <person name="Sisk P."/>
            <person name="Stolte C."/>
            <person name="Sykes S."/>
            <person name="Wortman J."/>
            <person name="Nusbaum C."/>
            <person name="Birren B."/>
        </authorList>
    </citation>
    <scope>NUCLEOTIDE SEQUENCE [LARGE SCALE GENOMIC DNA]</scope>
    <source>
        <strain evidence="4">ATCC 50505</strain>
    </source>
</reference>
<evidence type="ECO:0000313" key="4">
    <source>
        <dbReference type="Proteomes" id="UP000011082"/>
    </source>
</evidence>
<dbReference type="InParanoid" id="L2GMP4"/>
<dbReference type="VEuPathDB" id="MicrosporidiaDB:VICG_01122"/>
<sequence length="372" mass="42605">MMLLIMFLVFVLTQCKSSAGFLYSPITNSFICNSNELSKTGSIPLRFVISVPDTHNKRRSGKFELNFDVLNISGRPGNGNKISINRRGEVKLYKGDRCEAAYGMHLKTEICKRTPRQIFIWVPEQHFSEFVNVVVNKAEKLGKKDEQQKDPYSELKDSIDDIKKLVRSKRRLSRTVSDDCKSPLKELCEKNGKKGKFTDRMVDTYLWAYCTSRPTPKECDSIMMRDRIDKNVCLEENTGIGQHGVAKDSRISLGSSGIVDQISSMLKKRGIEAHSHQPSKTRQRMRGEDSSDMSMGHCECKFECVRNPKNGRCFYTYTKDGKLKPIMKSENCCEKNKARLCDYDNIIEKYLCELTAKNDHVSKFLDDNFVCD</sequence>
<feature type="signal peptide" evidence="2">
    <location>
        <begin position="1"/>
        <end position="19"/>
    </location>
</feature>
<feature type="chain" id="PRO_5003960002" evidence="2">
    <location>
        <begin position="20"/>
        <end position="372"/>
    </location>
</feature>
<keyword evidence="2" id="KW-0732">Signal</keyword>
<dbReference type="HOGENOM" id="CLU_744343_0_0_1"/>